<evidence type="ECO:0000256" key="3">
    <source>
        <dbReference type="ARBA" id="ARBA00022777"/>
    </source>
</evidence>
<keyword evidence="1" id="KW-0808">Transferase</keyword>
<evidence type="ECO:0000256" key="4">
    <source>
        <dbReference type="ARBA" id="ARBA00022840"/>
    </source>
</evidence>
<dbReference type="GO" id="GO:0016301">
    <property type="term" value="F:kinase activity"/>
    <property type="evidence" value="ECO:0007669"/>
    <property type="project" value="UniProtKB-KW"/>
</dbReference>
<dbReference type="InterPro" id="IPR045540">
    <property type="entry name" value="YegS/DAGK_C"/>
</dbReference>
<keyword evidence="4" id="KW-0067">ATP-binding</keyword>
<evidence type="ECO:0000313" key="7">
    <source>
        <dbReference type="Proteomes" id="UP000237350"/>
    </source>
</evidence>
<dbReference type="Pfam" id="PF00781">
    <property type="entry name" value="DAGK_cat"/>
    <property type="match status" value="1"/>
</dbReference>
<dbReference type="InterPro" id="IPR016064">
    <property type="entry name" value="NAD/diacylglycerol_kinase_sf"/>
</dbReference>
<organism evidence="6 7">
    <name type="scientific">Alkalispirochaeta sphaeroplastigenens</name>
    <dbReference type="NCBI Taxonomy" id="1187066"/>
    <lineage>
        <taxon>Bacteria</taxon>
        <taxon>Pseudomonadati</taxon>
        <taxon>Spirochaetota</taxon>
        <taxon>Spirochaetia</taxon>
        <taxon>Spirochaetales</taxon>
        <taxon>Spirochaetaceae</taxon>
        <taxon>Alkalispirochaeta</taxon>
    </lineage>
</organism>
<keyword evidence="2" id="KW-0547">Nucleotide-binding</keyword>
<dbReference type="EMBL" id="LPWH01000067">
    <property type="protein sequence ID" value="POR01290.1"/>
    <property type="molecule type" value="Genomic_DNA"/>
</dbReference>
<proteinExistence type="predicted"/>
<dbReference type="Proteomes" id="UP000237350">
    <property type="component" value="Unassembled WGS sequence"/>
</dbReference>
<evidence type="ECO:0000259" key="5">
    <source>
        <dbReference type="PROSITE" id="PS50146"/>
    </source>
</evidence>
<gene>
    <name evidence="6" type="ORF">AU468_08195</name>
</gene>
<dbReference type="SUPFAM" id="SSF111331">
    <property type="entry name" value="NAD kinase/diacylglycerol kinase-like"/>
    <property type="match status" value="1"/>
</dbReference>
<evidence type="ECO:0000256" key="1">
    <source>
        <dbReference type="ARBA" id="ARBA00022679"/>
    </source>
</evidence>
<accession>A0A2S4JP90</accession>
<name>A0A2S4JP90_9SPIO</name>
<reference evidence="7" key="1">
    <citation type="submission" date="2015-12" db="EMBL/GenBank/DDBJ databases">
        <authorList>
            <person name="Lodha T.D."/>
            <person name="Chintalapati S."/>
            <person name="Chintalapati V.R."/>
            <person name="Sravanthi T."/>
        </authorList>
    </citation>
    <scope>NUCLEOTIDE SEQUENCE [LARGE SCALE GENOMIC DNA]</scope>
    <source>
        <strain evidence="7">JC133</strain>
    </source>
</reference>
<evidence type="ECO:0000256" key="2">
    <source>
        <dbReference type="ARBA" id="ARBA00022741"/>
    </source>
</evidence>
<dbReference type="PANTHER" id="PTHR12358:SF106">
    <property type="entry name" value="LIPID KINASE YEGS"/>
    <property type="match status" value="1"/>
</dbReference>
<dbReference type="PANTHER" id="PTHR12358">
    <property type="entry name" value="SPHINGOSINE KINASE"/>
    <property type="match status" value="1"/>
</dbReference>
<dbReference type="GO" id="GO:0005524">
    <property type="term" value="F:ATP binding"/>
    <property type="evidence" value="ECO:0007669"/>
    <property type="project" value="UniProtKB-KW"/>
</dbReference>
<dbReference type="InterPro" id="IPR017438">
    <property type="entry name" value="ATP-NAD_kinase_N"/>
</dbReference>
<dbReference type="InterPro" id="IPR001206">
    <property type="entry name" value="Diacylglycerol_kinase_cat_dom"/>
</dbReference>
<dbReference type="AlphaFoldDB" id="A0A2S4JP90"/>
<dbReference type="Pfam" id="PF19279">
    <property type="entry name" value="YegS_C"/>
    <property type="match status" value="1"/>
</dbReference>
<dbReference type="PROSITE" id="PS50146">
    <property type="entry name" value="DAGK"/>
    <property type="match status" value="1"/>
</dbReference>
<sequence>MVNPAAGTAGDTTRIRALLTGELAAPGRRVIIHETSASEDLPGLVREACSDGVSLVVACGGDGTVGSVVNGLVGTGAVLGILPAGTGNGLARALGIPLRPEAAVALLAAAVEGSPVATTRAVDTFSVEGRHFVLNLSVGISARSMEETPPQDKKRFGLLAYLWRIVGHVLGGRSCRYHLVMDSYSRRVEATELIVSSGTLLDHLPNVLGPAGTFCDGFLEVYVVNGRSLIDYVEICLRILLRHKAREGRFTHYRVGDRLLLEAERKPQPVQGDGEVFAWTPVELRVHRGILPLIVPRREGAAGDDTS</sequence>
<dbReference type="Gene3D" id="2.60.200.40">
    <property type="match status" value="1"/>
</dbReference>
<dbReference type="Gene3D" id="3.40.50.10330">
    <property type="entry name" value="Probable inorganic polyphosphate/atp-NAD kinase, domain 1"/>
    <property type="match status" value="1"/>
</dbReference>
<keyword evidence="7" id="KW-1185">Reference proteome</keyword>
<evidence type="ECO:0000313" key="6">
    <source>
        <dbReference type="EMBL" id="POR01290.1"/>
    </source>
</evidence>
<dbReference type="GO" id="GO:0005886">
    <property type="term" value="C:plasma membrane"/>
    <property type="evidence" value="ECO:0007669"/>
    <property type="project" value="TreeGrafter"/>
</dbReference>
<comment type="caution">
    <text evidence="6">The sequence shown here is derived from an EMBL/GenBank/DDBJ whole genome shotgun (WGS) entry which is preliminary data.</text>
</comment>
<dbReference type="SMART" id="SM00046">
    <property type="entry name" value="DAGKc"/>
    <property type="match status" value="1"/>
</dbReference>
<protein>
    <recommendedName>
        <fullName evidence="5">DAGKc domain-containing protein</fullName>
    </recommendedName>
</protein>
<feature type="domain" description="DAGKc" evidence="5">
    <location>
        <begin position="1"/>
        <end position="131"/>
    </location>
</feature>
<keyword evidence="3" id="KW-0418">Kinase</keyword>
<dbReference type="InterPro" id="IPR050187">
    <property type="entry name" value="Lipid_Phosphate_FormReg"/>
</dbReference>